<dbReference type="PANTHER" id="PTHR43356">
    <property type="entry name" value="PHOSPHATE ACETYLTRANSFERASE"/>
    <property type="match status" value="1"/>
</dbReference>
<feature type="domain" description="Phosphate acetyl/butaryl transferase" evidence="9">
    <location>
        <begin position="27"/>
        <end position="334"/>
    </location>
</feature>
<comment type="caution">
    <text evidence="10">The sequence shown here is derived from an EMBL/GenBank/DDBJ whole genome shotgun (WGS) entry which is preliminary data.</text>
</comment>
<dbReference type="NCBIfam" id="NF007233">
    <property type="entry name" value="PRK09653.1"/>
    <property type="match status" value="1"/>
</dbReference>
<dbReference type="NCBIfam" id="TIGR00651">
    <property type="entry name" value="pta"/>
    <property type="match status" value="1"/>
</dbReference>
<comment type="catalytic activity">
    <reaction evidence="1">
        <text>acetyl-CoA + phosphate = acetyl phosphate + CoA</text>
        <dbReference type="Rhea" id="RHEA:19521"/>
        <dbReference type="ChEBI" id="CHEBI:22191"/>
        <dbReference type="ChEBI" id="CHEBI:43474"/>
        <dbReference type="ChEBI" id="CHEBI:57287"/>
        <dbReference type="ChEBI" id="CHEBI:57288"/>
        <dbReference type="EC" id="2.3.1.8"/>
    </reaction>
</comment>
<evidence type="ECO:0000313" key="10">
    <source>
        <dbReference type="EMBL" id="EFU73432.1"/>
    </source>
</evidence>
<dbReference type="GO" id="GO:0008959">
    <property type="term" value="F:phosphate acetyltransferase activity"/>
    <property type="evidence" value="ECO:0007669"/>
    <property type="project" value="UniProtKB-EC"/>
</dbReference>
<dbReference type="PANTHER" id="PTHR43356:SF3">
    <property type="entry name" value="PHOSPHATE ACETYLTRANSFERASE"/>
    <property type="match status" value="1"/>
</dbReference>
<dbReference type="InterPro" id="IPR002505">
    <property type="entry name" value="PTA_PTB"/>
</dbReference>
<evidence type="ECO:0000259" key="9">
    <source>
        <dbReference type="Pfam" id="PF01515"/>
    </source>
</evidence>
<reference evidence="10 11" key="1">
    <citation type="submission" date="2010-12" db="EMBL/GenBank/DDBJ databases">
        <authorList>
            <person name="Muzny D."/>
            <person name="Qin X."/>
            <person name="Deng J."/>
            <person name="Jiang H."/>
            <person name="Liu Y."/>
            <person name="Qu J."/>
            <person name="Song X.-Z."/>
            <person name="Zhang L."/>
            <person name="Thornton R."/>
            <person name="Coyle M."/>
            <person name="Francisco L."/>
            <person name="Jackson L."/>
            <person name="Javaid M."/>
            <person name="Korchina V."/>
            <person name="Kovar C."/>
            <person name="Mata R."/>
            <person name="Mathew T."/>
            <person name="Ngo R."/>
            <person name="Nguyen L."/>
            <person name="Nguyen N."/>
            <person name="Okwuonu G."/>
            <person name="Ongeri F."/>
            <person name="Pham C."/>
            <person name="Simmons D."/>
            <person name="Wilczek-Boney K."/>
            <person name="Hale W."/>
            <person name="Jakkamsetti A."/>
            <person name="Pham P."/>
            <person name="Ruth R."/>
            <person name="San Lucas F."/>
            <person name="Warren J."/>
            <person name="Zhang J."/>
            <person name="Zhao Z."/>
            <person name="Zhou C."/>
            <person name="Zhu D."/>
            <person name="Lee S."/>
            <person name="Bess C."/>
            <person name="Blankenburg K."/>
            <person name="Forbes L."/>
            <person name="Fu Q."/>
            <person name="Gubbala S."/>
            <person name="Hirani K."/>
            <person name="Jayaseelan J.C."/>
            <person name="Lara F."/>
            <person name="Munidasa M."/>
            <person name="Palculict T."/>
            <person name="Patil S."/>
            <person name="Pu L.-L."/>
            <person name="Saada N."/>
            <person name="Tang L."/>
            <person name="Weissenberger G."/>
            <person name="Zhu Y."/>
            <person name="Hemphill L."/>
            <person name="Shang Y."/>
            <person name="Youmans B."/>
            <person name="Ayvaz T."/>
            <person name="Ross M."/>
            <person name="Santibanez J."/>
            <person name="Aqrawi P."/>
            <person name="Gross S."/>
            <person name="Joshi V."/>
            <person name="Fowler G."/>
            <person name="Nazareth L."/>
            <person name="Reid J."/>
            <person name="Worley K."/>
            <person name="Petrosino J."/>
            <person name="Highlander S."/>
            <person name="Gibbs R."/>
        </authorList>
    </citation>
    <scope>NUCLEOTIDE SEQUENCE [LARGE SCALE GENOMIC DNA]</scope>
    <source>
        <strain evidence="11">DSM 15952 / CCUG 50447 / LMG 22039 / TP 1.5</strain>
    </source>
</reference>
<evidence type="ECO:0000256" key="2">
    <source>
        <dbReference type="ARBA" id="ARBA00004989"/>
    </source>
</evidence>
<dbReference type="InterPro" id="IPR004614">
    <property type="entry name" value="P_AcTrfase"/>
</dbReference>
<dbReference type="Gene3D" id="3.40.50.10750">
    <property type="entry name" value="Isocitrate/Isopropylmalate dehydrogenase-like"/>
    <property type="match status" value="1"/>
</dbReference>
<evidence type="ECO:0000256" key="5">
    <source>
        <dbReference type="ARBA" id="ARBA00021528"/>
    </source>
</evidence>
<proteinExistence type="inferred from homology"/>
<dbReference type="STRING" id="888064.HMPREF9088_1740"/>
<evidence type="ECO:0000313" key="11">
    <source>
        <dbReference type="Proteomes" id="UP000010296"/>
    </source>
</evidence>
<dbReference type="InterPro" id="IPR042112">
    <property type="entry name" value="P_AcTrfase_dom2"/>
</dbReference>
<dbReference type="Proteomes" id="UP000010296">
    <property type="component" value="Unassembled WGS sequence"/>
</dbReference>
<dbReference type="InterPro" id="IPR012147">
    <property type="entry name" value="P_Ac_Bu_trans"/>
</dbReference>
<organism evidence="10 11">
    <name type="scientific">Enterococcus italicus (strain DSM 15952 / CCUG 50447 / LMG 22039 / TP 1.5)</name>
    <dbReference type="NCBI Taxonomy" id="888064"/>
    <lineage>
        <taxon>Bacteria</taxon>
        <taxon>Bacillati</taxon>
        <taxon>Bacillota</taxon>
        <taxon>Bacilli</taxon>
        <taxon>Lactobacillales</taxon>
        <taxon>Enterococcaceae</taxon>
        <taxon>Enterococcus</taxon>
    </lineage>
</organism>
<dbReference type="Pfam" id="PF01515">
    <property type="entry name" value="PTA_PTB"/>
    <property type="match status" value="1"/>
</dbReference>
<dbReference type="EMBL" id="AEPV01000067">
    <property type="protein sequence ID" value="EFU73432.1"/>
    <property type="molecule type" value="Genomic_DNA"/>
</dbReference>
<dbReference type="SUPFAM" id="SSF53659">
    <property type="entry name" value="Isocitrate/Isopropylmalate dehydrogenase-like"/>
    <property type="match status" value="1"/>
</dbReference>
<dbReference type="Gene3D" id="3.40.50.10950">
    <property type="match status" value="1"/>
</dbReference>
<gene>
    <name evidence="10" type="primary">pta</name>
    <name evidence="10" type="ORF">HMPREF9088_1740</name>
</gene>
<comment type="similarity">
    <text evidence="3">Belongs to the phosphate acetyltransferase and butyryltransferase family.</text>
</comment>
<dbReference type="EC" id="2.3.1.8" evidence="4"/>
<protein>
    <recommendedName>
        <fullName evidence="5">Phosphate acetyltransferase</fullName>
        <ecNumber evidence="4">2.3.1.8</ecNumber>
    </recommendedName>
    <alternativeName>
        <fullName evidence="8">Phosphotransacetylase</fullName>
    </alternativeName>
</protein>
<keyword evidence="7 10" id="KW-0012">Acyltransferase</keyword>
<dbReference type="HOGENOM" id="CLU_019723_0_1_9"/>
<evidence type="ECO:0000256" key="8">
    <source>
        <dbReference type="ARBA" id="ARBA00031108"/>
    </source>
</evidence>
<sequence length="341" mass="37304">MMKMYELIKLEGSVMELFDSLKFKIVRRGIKIAFPEATDTRILSAVARLKGEELVEPVLIGNRGEIEKAAKTRGISIENLTVYDPDDCARWDEIVEAFVERRNGKTTKEQAEKLLKDENYFGTMLTYMGITDGLVSGAIHSTGDTVRPALQIIKTKPGISRTSGAFLMIRGNEQEKYLFSDCAINVAPTPQELAEIAVASAHTAKMFDIDPKVAMLSFSSKGSAKAPQVDATVEATRLAQELAPELDIDGELQFDAAYIQSVAQLKAPDSKVAGKANVFVFPDLQSGNIGYKIAQRFGNFEAIGPILQGLNKPISDLSRGCNEEDVYKLTIITAAQSLSNE</sequence>
<evidence type="ECO:0000256" key="1">
    <source>
        <dbReference type="ARBA" id="ARBA00000705"/>
    </source>
</evidence>
<evidence type="ECO:0000256" key="7">
    <source>
        <dbReference type="ARBA" id="ARBA00023315"/>
    </source>
</evidence>
<keyword evidence="6 10" id="KW-0808">Transferase</keyword>
<evidence type="ECO:0000256" key="4">
    <source>
        <dbReference type="ARBA" id="ARBA00012707"/>
    </source>
</evidence>
<comment type="pathway">
    <text evidence="2">Metabolic intermediate biosynthesis; acetyl-CoA biosynthesis; acetyl-CoA from acetate: step 2/2.</text>
</comment>
<dbReference type="PIRSF" id="PIRSF000428">
    <property type="entry name" value="P_Ac_trans"/>
    <property type="match status" value="1"/>
</dbReference>
<evidence type="ECO:0000256" key="6">
    <source>
        <dbReference type="ARBA" id="ARBA00022679"/>
    </source>
</evidence>
<accession>E6LHA0</accession>
<dbReference type="AlphaFoldDB" id="E6LHA0"/>
<evidence type="ECO:0000256" key="3">
    <source>
        <dbReference type="ARBA" id="ARBA00005656"/>
    </source>
</evidence>
<dbReference type="InterPro" id="IPR050500">
    <property type="entry name" value="Phos_Acetyltrans/Butyryltrans"/>
</dbReference>
<name>E6LHA0_ENTI1</name>
<keyword evidence="11" id="KW-1185">Reference proteome</keyword>
<dbReference type="eggNOG" id="COG0280">
    <property type="taxonomic scope" value="Bacteria"/>
</dbReference>
<dbReference type="InterPro" id="IPR042113">
    <property type="entry name" value="P_AcTrfase_dom1"/>
</dbReference>